<dbReference type="GO" id="GO:0009103">
    <property type="term" value="P:lipopolysaccharide biosynthetic process"/>
    <property type="evidence" value="ECO:0007669"/>
    <property type="project" value="TreeGrafter"/>
</dbReference>
<dbReference type="Pfam" id="PF01757">
    <property type="entry name" value="Acyl_transf_3"/>
    <property type="match status" value="1"/>
</dbReference>
<accession>A0A1M5N7K8</accession>
<feature type="compositionally biased region" description="Pro residues" evidence="1">
    <location>
        <begin position="379"/>
        <end position="392"/>
    </location>
</feature>
<evidence type="ECO:0000256" key="1">
    <source>
        <dbReference type="SAM" id="MobiDB-lite"/>
    </source>
</evidence>
<protein>
    <submittedName>
        <fullName evidence="4">Peptidoglycan/LPS O-acetylase OafA/YrhL, contains acyltransferase and SGNH-hydrolase domains</fullName>
    </submittedName>
</protein>
<keyword evidence="2" id="KW-0472">Membrane</keyword>
<proteinExistence type="predicted"/>
<evidence type="ECO:0000313" key="5">
    <source>
        <dbReference type="Proteomes" id="UP000184471"/>
    </source>
</evidence>
<dbReference type="GO" id="GO:0016020">
    <property type="term" value="C:membrane"/>
    <property type="evidence" value="ECO:0007669"/>
    <property type="project" value="TreeGrafter"/>
</dbReference>
<keyword evidence="4" id="KW-0012">Acyltransferase</keyword>
<name>A0A1M5N7K8_9ACTN</name>
<keyword evidence="5" id="KW-1185">Reference proteome</keyword>
<keyword evidence="2" id="KW-1133">Transmembrane helix</keyword>
<evidence type="ECO:0000256" key="2">
    <source>
        <dbReference type="SAM" id="Phobius"/>
    </source>
</evidence>
<feature type="transmembrane region" description="Helical" evidence="2">
    <location>
        <begin position="317"/>
        <end position="342"/>
    </location>
</feature>
<organism evidence="4 5">
    <name type="scientific">Geodermatophilus nigrescens</name>
    <dbReference type="NCBI Taxonomy" id="1070870"/>
    <lineage>
        <taxon>Bacteria</taxon>
        <taxon>Bacillati</taxon>
        <taxon>Actinomycetota</taxon>
        <taxon>Actinomycetes</taxon>
        <taxon>Geodermatophilales</taxon>
        <taxon>Geodermatophilaceae</taxon>
        <taxon>Geodermatophilus</taxon>
    </lineage>
</organism>
<feature type="transmembrane region" description="Helical" evidence="2">
    <location>
        <begin position="228"/>
        <end position="245"/>
    </location>
</feature>
<feature type="transmembrane region" description="Helical" evidence="2">
    <location>
        <begin position="99"/>
        <end position="117"/>
    </location>
</feature>
<dbReference type="PANTHER" id="PTHR23028:SF53">
    <property type="entry name" value="ACYL_TRANSF_3 DOMAIN-CONTAINING PROTEIN"/>
    <property type="match status" value="1"/>
</dbReference>
<dbReference type="EMBL" id="FQVX01000003">
    <property type="protein sequence ID" value="SHG85432.1"/>
    <property type="molecule type" value="Genomic_DNA"/>
</dbReference>
<feature type="transmembrane region" description="Helical" evidence="2">
    <location>
        <begin position="21"/>
        <end position="37"/>
    </location>
</feature>
<keyword evidence="4" id="KW-0808">Transferase</keyword>
<dbReference type="PANTHER" id="PTHR23028">
    <property type="entry name" value="ACETYLTRANSFERASE"/>
    <property type="match status" value="1"/>
</dbReference>
<feature type="transmembrane region" description="Helical" evidence="2">
    <location>
        <begin position="147"/>
        <end position="167"/>
    </location>
</feature>
<dbReference type="InterPro" id="IPR050879">
    <property type="entry name" value="Acyltransferase_3"/>
</dbReference>
<feature type="domain" description="Acyltransferase 3" evidence="3">
    <location>
        <begin position="18"/>
        <end position="336"/>
    </location>
</feature>
<dbReference type="STRING" id="1070870.SAMN05444351_3437"/>
<reference evidence="4 5" key="1">
    <citation type="submission" date="2016-11" db="EMBL/GenBank/DDBJ databases">
        <authorList>
            <person name="Jaros S."/>
            <person name="Januszkiewicz K."/>
            <person name="Wedrychowicz H."/>
        </authorList>
    </citation>
    <scope>NUCLEOTIDE SEQUENCE [LARGE SCALE GENOMIC DNA]</scope>
    <source>
        <strain evidence="4 5">DSM 45408</strain>
    </source>
</reference>
<keyword evidence="4" id="KW-0378">Hydrolase</keyword>
<dbReference type="GO" id="GO:0016747">
    <property type="term" value="F:acyltransferase activity, transferring groups other than amino-acyl groups"/>
    <property type="evidence" value="ECO:0007669"/>
    <property type="project" value="InterPro"/>
</dbReference>
<feature type="transmembrane region" description="Helical" evidence="2">
    <location>
        <begin position="174"/>
        <end position="198"/>
    </location>
</feature>
<evidence type="ECO:0000259" key="3">
    <source>
        <dbReference type="Pfam" id="PF01757"/>
    </source>
</evidence>
<sequence>MRSVGNAGPAADGGRLRALDGLRFVAAAAVVAFHFTGRDNPGWGGSVREVFPTLSRLTVYGGFGPYLFFMISGFVVLMSAWGRSVPSFVASRVGRLYPAYWVAVVLTALVLWVAPVVPKWQELGLPGIALNLTMVQSAFGVGHVDGVFWTLWVELKFYVLLALLGLAGITRARLLLLCLLWPVLGAMAAQSGSTLVAALLEPTYAPFFCIGMLLFLVRRYGLDLPTGLLLGLNVLGALWVCRAHYVPWSVAVAGAGVSMRALTVLLFLCIGALVAATLTPLARLDWRWLTTAGALTYPLYLVHEVPGWALIQQLAPVLPAYVVLAVVTAAALVVAWGVHRLVERPLGPRLRRAVERDLARLADRAPATAGAPTAAAPARPRPTELPPVPPAPRCASSAGHASSAGRGAVRGARVPTA</sequence>
<dbReference type="AlphaFoldDB" id="A0A1M5N7K8"/>
<feature type="compositionally biased region" description="Low complexity" evidence="1">
    <location>
        <begin position="393"/>
        <end position="417"/>
    </location>
</feature>
<feature type="transmembrane region" description="Helical" evidence="2">
    <location>
        <begin position="57"/>
        <end position="78"/>
    </location>
</feature>
<dbReference type="InterPro" id="IPR002656">
    <property type="entry name" value="Acyl_transf_3_dom"/>
</dbReference>
<evidence type="ECO:0000313" key="4">
    <source>
        <dbReference type="EMBL" id="SHG85432.1"/>
    </source>
</evidence>
<feature type="compositionally biased region" description="Low complexity" evidence="1">
    <location>
        <begin position="365"/>
        <end position="378"/>
    </location>
</feature>
<dbReference type="GO" id="GO:0016787">
    <property type="term" value="F:hydrolase activity"/>
    <property type="evidence" value="ECO:0007669"/>
    <property type="project" value="UniProtKB-KW"/>
</dbReference>
<feature type="region of interest" description="Disordered" evidence="1">
    <location>
        <begin position="365"/>
        <end position="417"/>
    </location>
</feature>
<feature type="transmembrane region" description="Helical" evidence="2">
    <location>
        <begin position="288"/>
        <end position="311"/>
    </location>
</feature>
<dbReference type="Proteomes" id="UP000184471">
    <property type="component" value="Unassembled WGS sequence"/>
</dbReference>
<gene>
    <name evidence="4" type="ORF">SAMN05444351_3437</name>
</gene>
<feature type="transmembrane region" description="Helical" evidence="2">
    <location>
        <begin position="257"/>
        <end position="276"/>
    </location>
</feature>
<feature type="transmembrane region" description="Helical" evidence="2">
    <location>
        <begin position="204"/>
        <end position="221"/>
    </location>
</feature>
<dbReference type="OrthoDB" id="9807745at2"/>
<keyword evidence="2" id="KW-0812">Transmembrane</keyword>